<dbReference type="SUPFAM" id="SSF111126">
    <property type="entry name" value="Ligand-binding domain in the NO signalling and Golgi transport"/>
    <property type="match status" value="1"/>
</dbReference>
<name>A0A372LR38_9BACI</name>
<dbReference type="RefSeq" id="WP_117325558.1">
    <property type="nucleotide sequence ID" value="NZ_QVTE01000012.1"/>
</dbReference>
<accession>A0A372LR38</accession>
<evidence type="ECO:0000313" key="2">
    <source>
        <dbReference type="Proteomes" id="UP000264541"/>
    </source>
</evidence>
<dbReference type="PANTHER" id="PTHR35090">
    <property type="entry name" value="DNA-DIRECTED RNA POLYMERASE SUBUNIT I"/>
    <property type="match status" value="1"/>
</dbReference>
<dbReference type="InterPro" id="IPR024096">
    <property type="entry name" value="NO_sig/Golgi_transp_ligand-bd"/>
</dbReference>
<dbReference type="OrthoDB" id="2965348at2"/>
<keyword evidence="2" id="KW-1185">Reference proteome</keyword>
<protein>
    <submittedName>
        <fullName evidence="1">DUF2507 domain-containing protein</fullName>
    </submittedName>
</protein>
<evidence type="ECO:0000313" key="1">
    <source>
        <dbReference type="EMBL" id="RFU70693.1"/>
    </source>
</evidence>
<sequence length="151" mass="17163">MVNKNSTNDQITLNEKELMPSFGYEVIKDILLPDILGKDSAQILYWAGKQLARKFPLAGTEDVASFFQNAGWGNLHIVKQTRDTYEIELTGYVIARRLSMYPDCHFQLEAGFLAEQLTLQKNMISEAVEEKKKRAGKVILIVKCDAKDHIE</sequence>
<proteinExistence type="predicted"/>
<dbReference type="Proteomes" id="UP000264541">
    <property type="component" value="Unassembled WGS sequence"/>
</dbReference>
<dbReference type="AlphaFoldDB" id="A0A372LR38"/>
<comment type="caution">
    <text evidence="1">The sequence shown here is derived from an EMBL/GenBank/DDBJ whole genome shotgun (WGS) entry which is preliminary data.</text>
</comment>
<reference evidence="1" key="1">
    <citation type="submission" date="2018-08" db="EMBL/GenBank/DDBJ databases">
        <title>Bacillus chawlae sp. nov., Bacillus glennii sp. nov., and Bacillus saganii sp. nov. Isolated from the Vehicle Assembly Building at Kennedy Space Center where the Viking Spacecraft were Assembled.</title>
        <authorList>
            <person name="Seuylemezian A."/>
            <person name="Vaishampayan P."/>
        </authorList>
    </citation>
    <scope>NUCLEOTIDE SEQUENCE [LARGE SCALE GENOMIC DNA]</scope>
    <source>
        <strain evidence="1">V47-23a</strain>
    </source>
</reference>
<gene>
    <name evidence="1" type="ORF">D0469_05070</name>
</gene>
<dbReference type="PANTHER" id="PTHR35090:SF1">
    <property type="entry name" value="SLR0144 PROTEIN"/>
    <property type="match status" value="1"/>
</dbReference>
<organism evidence="1 2">
    <name type="scientific">Peribacillus saganii</name>
    <dbReference type="NCBI Taxonomy" id="2303992"/>
    <lineage>
        <taxon>Bacteria</taxon>
        <taxon>Bacillati</taxon>
        <taxon>Bacillota</taxon>
        <taxon>Bacilli</taxon>
        <taxon>Bacillales</taxon>
        <taxon>Bacillaceae</taxon>
        <taxon>Peribacillus</taxon>
    </lineage>
</organism>
<dbReference type="InterPro" id="IPR019642">
    <property type="entry name" value="DUF2507"/>
</dbReference>
<dbReference type="Pfam" id="PF10702">
    <property type="entry name" value="DUF2507"/>
    <property type="match status" value="1"/>
</dbReference>
<dbReference type="EMBL" id="QVTE01000012">
    <property type="protein sequence ID" value="RFU70693.1"/>
    <property type="molecule type" value="Genomic_DNA"/>
</dbReference>
<dbReference type="Gene3D" id="3.30.1380.20">
    <property type="entry name" value="Trafficking protein particle complex subunit 3"/>
    <property type="match status" value="1"/>
</dbReference>